<dbReference type="Proteomes" id="UP001075354">
    <property type="component" value="Chromosome 8"/>
</dbReference>
<dbReference type="SUPFAM" id="SSF48264">
    <property type="entry name" value="Cytochrome P450"/>
    <property type="match status" value="1"/>
</dbReference>
<dbReference type="PRINTS" id="PR00385">
    <property type="entry name" value="P450"/>
</dbReference>
<dbReference type="PRINTS" id="PR00463">
    <property type="entry name" value="EP450I"/>
</dbReference>
<dbReference type="Gene3D" id="1.10.630.10">
    <property type="entry name" value="Cytochrome P450"/>
    <property type="match status" value="1"/>
</dbReference>
<dbReference type="InterPro" id="IPR002401">
    <property type="entry name" value="Cyt_P450_E_grp-I"/>
</dbReference>
<dbReference type="InterPro" id="IPR036396">
    <property type="entry name" value="Cyt_P450_sf"/>
</dbReference>
<keyword evidence="10 13" id="KW-0408">Iron</keyword>
<comment type="similarity">
    <text evidence="4 14">Belongs to the cytochrome P450 family.</text>
</comment>
<evidence type="ECO:0000256" key="7">
    <source>
        <dbReference type="ARBA" id="ARBA00022824"/>
    </source>
</evidence>
<dbReference type="PANTHER" id="PTHR24291">
    <property type="entry name" value="CYTOCHROME P450 FAMILY 4"/>
    <property type="match status" value="1"/>
</dbReference>
<keyword evidence="11 14" id="KW-0503">Monooxygenase</keyword>
<keyword evidence="6 13" id="KW-0479">Metal-binding</keyword>
<dbReference type="GO" id="GO:0020037">
    <property type="term" value="F:heme binding"/>
    <property type="evidence" value="ECO:0007669"/>
    <property type="project" value="InterPro"/>
</dbReference>
<organism evidence="15 16">
    <name type="scientific">Megalurothrips usitatus</name>
    <name type="common">bean blossom thrips</name>
    <dbReference type="NCBI Taxonomy" id="439358"/>
    <lineage>
        <taxon>Eukaryota</taxon>
        <taxon>Metazoa</taxon>
        <taxon>Ecdysozoa</taxon>
        <taxon>Arthropoda</taxon>
        <taxon>Hexapoda</taxon>
        <taxon>Insecta</taxon>
        <taxon>Pterygota</taxon>
        <taxon>Neoptera</taxon>
        <taxon>Paraneoptera</taxon>
        <taxon>Thysanoptera</taxon>
        <taxon>Terebrantia</taxon>
        <taxon>Thripoidea</taxon>
        <taxon>Thripidae</taxon>
        <taxon>Megalurothrips</taxon>
    </lineage>
</organism>
<evidence type="ECO:0000256" key="12">
    <source>
        <dbReference type="ARBA" id="ARBA00023136"/>
    </source>
</evidence>
<dbReference type="PROSITE" id="PS00086">
    <property type="entry name" value="CYTOCHROME_P450"/>
    <property type="match status" value="1"/>
</dbReference>
<evidence type="ECO:0000313" key="15">
    <source>
        <dbReference type="EMBL" id="KAJ1525084.1"/>
    </source>
</evidence>
<evidence type="ECO:0000256" key="6">
    <source>
        <dbReference type="ARBA" id="ARBA00022723"/>
    </source>
</evidence>
<evidence type="ECO:0000256" key="13">
    <source>
        <dbReference type="PIRSR" id="PIRSR602401-1"/>
    </source>
</evidence>
<keyword evidence="16" id="KW-1185">Reference proteome</keyword>
<dbReference type="InterPro" id="IPR001128">
    <property type="entry name" value="Cyt_P450"/>
</dbReference>
<name>A0AAV7XKX7_9NEOP</name>
<comment type="subcellular location">
    <subcellularLocation>
        <location evidence="3">Endoplasmic reticulum membrane</location>
        <topology evidence="3">Peripheral membrane protein</topology>
    </subcellularLocation>
    <subcellularLocation>
        <location evidence="2">Microsome membrane</location>
        <topology evidence="2">Peripheral membrane protein</topology>
    </subcellularLocation>
</comment>
<evidence type="ECO:0000256" key="11">
    <source>
        <dbReference type="ARBA" id="ARBA00023033"/>
    </source>
</evidence>
<evidence type="ECO:0000256" key="10">
    <source>
        <dbReference type="ARBA" id="ARBA00023004"/>
    </source>
</evidence>
<evidence type="ECO:0000256" key="4">
    <source>
        <dbReference type="ARBA" id="ARBA00010617"/>
    </source>
</evidence>
<keyword evidence="9 14" id="KW-0560">Oxidoreductase</keyword>
<dbReference type="GO" id="GO:0005506">
    <property type="term" value="F:iron ion binding"/>
    <property type="evidence" value="ECO:0007669"/>
    <property type="project" value="InterPro"/>
</dbReference>
<keyword evidence="8" id="KW-0492">Microsome</keyword>
<dbReference type="GO" id="GO:0004497">
    <property type="term" value="F:monooxygenase activity"/>
    <property type="evidence" value="ECO:0007669"/>
    <property type="project" value="UniProtKB-KW"/>
</dbReference>
<protein>
    <recommendedName>
        <fullName evidence="17">Cytochrome P450 4C1-like</fullName>
    </recommendedName>
</protein>
<dbReference type="EMBL" id="JAPTSV010000008">
    <property type="protein sequence ID" value="KAJ1525084.1"/>
    <property type="molecule type" value="Genomic_DNA"/>
</dbReference>
<keyword evidence="5 13" id="KW-0349">Heme</keyword>
<keyword evidence="12" id="KW-0472">Membrane</keyword>
<evidence type="ECO:0000256" key="14">
    <source>
        <dbReference type="RuleBase" id="RU000461"/>
    </source>
</evidence>
<evidence type="ECO:0000256" key="2">
    <source>
        <dbReference type="ARBA" id="ARBA00004174"/>
    </source>
</evidence>
<feature type="binding site" description="axial binding residue" evidence="13">
    <location>
        <position position="394"/>
    </location>
    <ligand>
        <name>heme</name>
        <dbReference type="ChEBI" id="CHEBI:30413"/>
    </ligand>
    <ligandPart>
        <name>Fe</name>
        <dbReference type="ChEBI" id="CHEBI:18248"/>
    </ligandPart>
</feature>
<comment type="cofactor">
    <cofactor evidence="1 13">
        <name>heme</name>
        <dbReference type="ChEBI" id="CHEBI:30413"/>
    </cofactor>
</comment>
<dbReference type="InterPro" id="IPR050196">
    <property type="entry name" value="Cytochrome_P450_Monoox"/>
</dbReference>
<evidence type="ECO:0000256" key="3">
    <source>
        <dbReference type="ARBA" id="ARBA00004406"/>
    </source>
</evidence>
<evidence type="ECO:0000256" key="8">
    <source>
        <dbReference type="ARBA" id="ARBA00022848"/>
    </source>
</evidence>
<dbReference type="InterPro" id="IPR017972">
    <property type="entry name" value="Cyt_P450_CS"/>
</dbReference>
<evidence type="ECO:0000313" key="16">
    <source>
        <dbReference type="Proteomes" id="UP001075354"/>
    </source>
</evidence>
<gene>
    <name evidence="15" type="ORF">ONE63_009927</name>
</gene>
<dbReference type="SMR" id="A0AAV7XKX7"/>
<dbReference type="Pfam" id="PF00067">
    <property type="entry name" value="p450"/>
    <property type="match status" value="1"/>
</dbReference>
<dbReference type="PANTHER" id="PTHR24291:SF189">
    <property type="entry name" value="CYTOCHROME P450 4C3-RELATED"/>
    <property type="match status" value="1"/>
</dbReference>
<evidence type="ECO:0000256" key="5">
    <source>
        <dbReference type="ARBA" id="ARBA00022617"/>
    </source>
</evidence>
<dbReference type="GO" id="GO:0016705">
    <property type="term" value="F:oxidoreductase activity, acting on paired donors, with incorporation or reduction of molecular oxygen"/>
    <property type="evidence" value="ECO:0007669"/>
    <property type="project" value="InterPro"/>
</dbReference>
<evidence type="ECO:0008006" key="17">
    <source>
        <dbReference type="Google" id="ProtNLM"/>
    </source>
</evidence>
<proteinExistence type="inferred from homology"/>
<reference evidence="15" key="1">
    <citation type="submission" date="2022-12" db="EMBL/GenBank/DDBJ databases">
        <title>Chromosome-level genome assembly of the bean flower thrips Megalurothrips usitatus.</title>
        <authorList>
            <person name="Ma L."/>
            <person name="Liu Q."/>
            <person name="Li H."/>
            <person name="Cai W."/>
        </authorList>
    </citation>
    <scope>NUCLEOTIDE SEQUENCE</scope>
    <source>
        <strain evidence="15">Cailab_2022a</strain>
    </source>
</reference>
<evidence type="ECO:0000256" key="9">
    <source>
        <dbReference type="ARBA" id="ARBA00023002"/>
    </source>
</evidence>
<sequence length="468" mass="52272">MWTDMHGTLLQLLRRYGTTIRWRVFDRNILIVLDPDDVQMVCTHPALVNKAPHYQLLQHHLGMGLVNMNGPAYRRHRKAITPSLHLDILHDFVPVFAKNAEAMVRRLEQYADDGAAFNASVEFGTLANMTIMETVLSSRTDASSDKDYRAMADALNDASNLLMWRVTRPWWENDVVFRLCSRYDAFMRTAAALNTKVSRILLAKAKDVVNGVPPPPRRRMAFLDHVLRSEESASMSRSELRDELKTFLFAGSTTSMDFLSMVALMFTMYPDVQTRVQQEVDEIFGAPGSDGATRPVVPEDLGHLEYTERVLREVLRYAPPVPMLFRTASEDVRLPSGTLVPRGCMVALVPAGTHRLERHFPDPLRFDPDRFLGGHSRGRHPFAYIPFSAGSRNCVGQRYALMFAKTAVATLMRRYSFVAAPGGPRSFSEVSVIPGITISVRGGAFVRVQRRPAPAPSPSPGSGVGCVA</sequence>
<comment type="caution">
    <text evidence="15">The sequence shown here is derived from an EMBL/GenBank/DDBJ whole genome shotgun (WGS) entry which is preliminary data.</text>
</comment>
<keyword evidence="7" id="KW-0256">Endoplasmic reticulum</keyword>
<evidence type="ECO:0000256" key="1">
    <source>
        <dbReference type="ARBA" id="ARBA00001971"/>
    </source>
</evidence>
<accession>A0AAV7XKX7</accession>
<dbReference type="AlphaFoldDB" id="A0AAV7XKX7"/>
<dbReference type="GO" id="GO:0005789">
    <property type="term" value="C:endoplasmic reticulum membrane"/>
    <property type="evidence" value="ECO:0007669"/>
    <property type="project" value="UniProtKB-SubCell"/>
</dbReference>